<keyword evidence="8" id="KW-1133">Transmembrane helix</keyword>
<feature type="region of interest" description="Disordered" evidence="7">
    <location>
        <begin position="299"/>
        <end position="352"/>
    </location>
</feature>
<feature type="transmembrane region" description="Helical" evidence="8">
    <location>
        <begin position="164"/>
        <end position="184"/>
    </location>
</feature>
<keyword evidence="5" id="KW-0186">Copper</keyword>
<keyword evidence="4" id="KW-1278">Translocase</keyword>
<evidence type="ECO:0000256" key="3">
    <source>
        <dbReference type="ARBA" id="ARBA00022737"/>
    </source>
</evidence>
<organism evidence="9">
    <name type="scientific">Oppiella nova</name>
    <dbReference type="NCBI Taxonomy" id="334625"/>
    <lineage>
        <taxon>Eukaryota</taxon>
        <taxon>Metazoa</taxon>
        <taxon>Ecdysozoa</taxon>
        <taxon>Arthropoda</taxon>
        <taxon>Chelicerata</taxon>
        <taxon>Arachnida</taxon>
        <taxon>Acari</taxon>
        <taxon>Acariformes</taxon>
        <taxon>Sarcoptiformes</taxon>
        <taxon>Oribatida</taxon>
        <taxon>Brachypylina</taxon>
        <taxon>Oppioidea</taxon>
        <taxon>Oppiidae</taxon>
        <taxon>Oppiella</taxon>
    </lineage>
</organism>
<evidence type="ECO:0000256" key="8">
    <source>
        <dbReference type="SAM" id="Phobius"/>
    </source>
</evidence>
<dbReference type="Proteomes" id="UP000728032">
    <property type="component" value="Unassembled WGS sequence"/>
</dbReference>
<dbReference type="FunFam" id="3.40.50.1000:FF:000031">
    <property type="entry name" value="Probable copper-transporting ATPase HMA5"/>
    <property type="match status" value="1"/>
</dbReference>
<keyword evidence="8" id="KW-0472">Membrane</keyword>
<evidence type="ECO:0000256" key="6">
    <source>
        <dbReference type="ARBA" id="ARBA00023065"/>
    </source>
</evidence>
<dbReference type="Pfam" id="PF00702">
    <property type="entry name" value="Hydrolase"/>
    <property type="match status" value="1"/>
</dbReference>
<dbReference type="GO" id="GO:0046872">
    <property type="term" value="F:metal ion binding"/>
    <property type="evidence" value="ECO:0007669"/>
    <property type="project" value="UniProtKB-KW"/>
</dbReference>
<dbReference type="GO" id="GO:0016020">
    <property type="term" value="C:membrane"/>
    <property type="evidence" value="ECO:0007669"/>
    <property type="project" value="InterPro"/>
</dbReference>
<evidence type="ECO:0000256" key="2">
    <source>
        <dbReference type="ARBA" id="ARBA00022723"/>
    </source>
</evidence>
<keyword evidence="8" id="KW-0812">Transmembrane</keyword>
<dbReference type="EMBL" id="OC940453">
    <property type="protein sequence ID" value="CAD7661940.1"/>
    <property type="molecule type" value="Genomic_DNA"/>
</dbReference>
<name>A0A7R9MKR7_9ACAR</name>
<dbReference type="OrthoDB" id="6515211at2759"/>
<keyword evidence="10" id="KW-1185">Reference proteome</keyword>
<dbReference type="SUPFAM" id="SSF56784">
    <property type="entry name" value="HAD-like"/>
    <property type="match status" value="1"/>
</dbReference>
<proteinExistence type="predicted"/>
<evidence type="ECO:0000313" key="9">
    <source>
        <dbReference type="EMBL" id="CAD7661940.1"/>
    </source>
</evidence>
<feature type="non-terminal residue" evidence="9">
    <location>
        <position position="352"/>
    </location>
</feature>
<dbReference type="PRINTS" id="PR00120">
    <property type="entry name" value="HATPASE"/>
</dbReference>
<evidence type="ECO:0000256" key="7">
    <source>
        <dbReference type="SAM" id="MobiDB-lite"/>
    </source>
</evidence>
<accession>A0A7R9MKR7</accession>
<dbReference type="AlphaFoldDB" id="A0A7R9MKR7"/>
<dbReference type="PRINTS" id="PR00119">
    <property type="entry name" value="CATATPASE"/>
</dbReference>
<dbReference type="PANTHER" id="PTHR46594">
    <property type="entry name" value="P-TYPE CATION-TRANSPORTING ATPASE"/>
    <property type="match status" value="1"/>
</dbReference>
<evidence type="ECO:0000313" key="10">
    <source>
        <dbReference type="Proteomes" id="UP000728032"/>
    </source>
</evidence>
<feature type="transmembrane region" description="Helical" evidence="8">
    <location>
        <begin position="136"/>
        <end position="158"/>
    </location>
</feature>
<dbReference type="NCBIfam" id="TIGR01494">
    <property type="entry name" value="ATPase_P-type"/>
    <property type="match status" value="1"/>
</dbReference>
<reference evidence="9" key="1">
    <citation type="submission" date="2020-11" db="EMBL/GenBank/DDBJ databases">
        <authorList>
            <person name="Tran Van P."/>
        </authorList>
    </citation>
    <scope>NUCLEOTIDE SEQUENCE</scope>
</reference>
<keyword evidence="6" id="KW-0406">Ion transport</keyword>
<gene>
    <name evidence="9" type="ORF">ONB1V03_LOCUS18500</name>
</gene>
<evidence type="ECO:0000256" key="1">
    <source>
        <dbReference type="ARBA" id="ARBA00022448"/>
    </source>
</evidence>
<dbReference type="InterPro" id="IPR001757">
    <property type="entry name" value="P_typ_ATPase"/>
</dbReference>
<dbReference type="GO" id="GO:0016887">
    <property type="term" value="F:ATP hydrolysis activity"/>
    <property type="evidence" value="ECO:0007669"/>
    <property type="project" value="InterPro"/>
</dbReference>
<dbReference type="InterPro" id="IPR023214">
    <property type="entry name" value="HAD_sf"/>
</dbReference>
<dbReference type="EMBL" id="CAJPVJ010025628">
    <property type="protein sequence ID" value="CAG2179076.1"/>
    <property type="molecule type" value="Genomic_DNA"/>
</dbReference>
<keyword evidence="1" id="KW-0813">Transport</keyword>
<keyword evidence="3" id="KW-0677">Repeat</keyword>
<dbReference type="Gene3D" id="3.40.50.1000">
    <property type="entry name" value="HAD superfamily/HAD-like"/>
    <property type="match status" value="1"/>
</dbReference>
<dbReference type="PANTHER" id="PTHR46594:SF4">
    <property type="entry name" value="P-TYPE CATION-TRANSPORTING ATPASE"/>
    <property type="match status" value="1"/>
</dbReference>
<dbReference type="GO" id="GO:0005524">
    <property type="term" value="F:ATP binding"/>
    <property type="evidence" value="ECO:0007669"/>
    <property type="project" value="InterPro"/>
</dbReference>
<dbReference type="GO" id="GO:0006811">
    <property type="term" value="P:monoatomic ion transport"/>
    <property type="evidence" value="ECO:0007669"/>
    <property type="project" value="UniProtKB-KW"/>
</dbReference>
<evidence type="ECO:0000256" key="4">
    <source>
        <dbReference type="ARBA" id="ARBA00022967"/>
    </source>
</evidence>
<dbReference type="InterPro" id="IPR036412">
    <property type="entry name" value="HAD-like_sf"/>
</dbReference>
<sequence>TLAVADPIKSEATLTIYTLRNRLGLEVILLTGDNLSSATAIARKVGLKRVFAEVLPSHKVAKVKEFQRKGMKVAMVGDGVNDSPALAQADVGIAIANGTDVAIEAANIVLVRNDLLDVFATIDLSRKTVRRIRLNFVFAIVYNAIGIPLAAGLLLRWGLILQPWMGAAAMAASSVTVVCSSLLLRLYRKPTRKQLETNEYHKYLTRLNIHNDLDSLSLHRGEDINRTRHQIHMKSNGILVENPCKLLKTLRNGGIESVSTSPLVSRLDPMIYSINGTDEGHEIWLWLDAMVAMGATIRTSGTVGDRPAPQPPGDAGGGRMRLWPSLAQPYSRRPSRPIHGVSGKCCAAHTHR</sequence>
<evidence type="ECO:0000256" key="5">
    <source>
        <dbReference type="ARBA" id="ARBA00023008"/>
    </source>
</evidence>
<keyword evidence="2" id="KW-0479">Metal-binding</keyword>
<protein>
    <submittedName>
        <fullName evidence="9">Uncharacterized protein</fullName>
    </submittedName>
</protein>